<keyword evidence="8" id="KW-1185">Reference proteome</keyword>
<proteinExistence type="inferred from homology"/>
<organism evidence="7 8">
    <name type="scientific">Kineosporia mesophila</name>
    <dbReference type="NCBI Taxonomy" id="566012"/>
    <lineage>
        <taxon>Bacteria</taxon>
        <taxon>Bacillati</taxon>
        <taxon>Actinomycetota</taxon>
        <taxon>Actinomycetes</taxon>
        <taxon>Kineosporiales</taxon>
        <taxon>Kineosporiaceae</taxon>
        <taxon>Kineosporia</taxon>
    </lineage>
</organism>
<dbReference type="RefSeq" id="WP_231483536.1">
    <property type="nucleotide sequence ID" value="NZ_BAAAZO010000003.1"/>
</dbReference>
<keyword evidence="3 5" id="KW-0238">DNA-binding</keyword>
<dbReference type="InterPro" id="IPR051677">
    <property type="entry name" value="AfsR-DnrI-RedD_regulator"/>
</dbReference>
<dbReference type="Pfam" id="PF03704">
    <property type="entry name" value="BTAD"/>
    <property type="match status" value="1"/>
</dbReference>
<dbReference type="PANTHER" id="PTHR35807">
    <property type="entry name" value="TRANSCRIPTIONAL REGULATOR REDD-RELATED"/>
    <property type="match status" value="1"/>
</dbReference>
<dbReference type="Pfam" id="PF00486">
    <property type="entry name" value="Trans_reg_C"/>
    <property type="match status" value="1"/>
</dbReference>
<dbReference type="SMART" id="SM01043">
    <property type="entry name" value="BTAD"/>
    <property type="match status" value="1"/>
</dbReference>
<evidence type="ECO:0000256" key="4">
    <source>
        <dbReference type="ARBA" id="ARBA00023163"/>
    </source>
</evidence>
<keyword evidence="4" id="KW-0804">Transcription</keyword>
<dbReference type="InterPro" id="IPR036388">
    <property type="entry name" value="WH-like_DNA-bd_sf"/>
</dbReference>
<feature type="domain" description="OmpR/PhoB-type" evidence="6">
    <location>
        <begin position="1"/>
        <end position="97"/>
    </location>
</feature>
<dbReference type="InterPro" id="IPR016032">
    <property type="entry name" value="Sig_transdc_resp-reg_C-effctor"/>
</dbReference>
<dbReference type="CDD" id="cd15831">
    <property type="entry name" value="BTAD"/>
    <property type="match status" value="1"/>
</dbReference>
<reference evidence="8" key="1">
    <citation type="journal article" date="2019" name="Int. J. Syst. Evol. Microbiol.">
        <title>The Global Catalogue of Microorganisms (GCM) 10K type strain sequencing project: providing services to taxonomists for standard genome sequencing and annotation.</title>
        <authorList>
            <consortium name="The Broad Institute Genomics Platform"/>
            <consortium name="The Broad Institute Genome Sequencing Center for Infectious Disease"/>
            <person name="Wu L."/>
            <person name="Ma J."/>
        </authorList>
    </citation>
    <scope>NUCLEOTIDE SEQUENCE [LARGE SCALE GENOMIC DNA]</scope>
    <source>
        <strain evidence="8">JCM 16902</strain>
    </source>
</reference>
<comment type="caution">
    <text evidence="7">The sequence shown here is derived from an EMBL/GenBank/DDBJ whole genome shotgun (WGS) entry which is preliminary data.</text>
</comment>
<dbReference type="InterPro" id="IPR001867">
    <property type="entry name" value="OmpR/PhoB-type_DNA-bd"/>
</dbReference>
<protein>
    <submittedName>
        <fullName evidence="7">BTAD domain-containing putative transcriptional regulator</fullName>
    </submittedName>
</protein>
<dbReference type="EMBL" id="BAAAZO010000003">
    <property type="protein sequence ID" value="GAA3608965.1"/>
    <property type="molecule type" value="Genomic_DNA"/>
</dbReference>
<evidence type="ECO:0000313" key="7">
    <source>
        <dbReference type="EMBL" id="GAA3608965.1"/>
    </source>
</evidence>
<keyword evidence="2" id="KW-0805">Transcription regulation</keyword>
<name>A0ABP6ZHK6_9ACTN</name>
<accession>A0ABP6ZHK6</accession>
<evidence type="ECO:0000256" key="2">
    <source>
        <dbReference type="ARBA" id="ARBA00023015"/>
    </source>
</evidence>
<evidence type="ECO:0000256" key="3">
    <source>
        <dbReference type="ARBA" id="ARBA00023125"/>
    </source>
</evidence>
<dbReference type="PANTHER" id="PTHR35807:SF1">
    <property type="entry name" value="TRANSCRIPTIONAL REGULATOR REDD"/>
    <property type="match status" value="1"/>
</dbReference>
<evidence type="ECO:0000259" key="6">
    <source>
        <dbReference type="PROSITE" id="PS51755"/>
    </source>
</evidence>
<dbReference type="InterPro" id="IPR005158">
    <property type="entry name" value="BTAD"/>
</dbReference>
<dbReference type="PROSITE" id="PS51755">
    <property type="entry name" value="OMPR_PHOB"/>
    <property type="match status" value="1"/>
</dbReference>
<evidence type="ECO:0000256" key="1">
    <source>
        <dbReference type="ARBA" id="ARBA00005820"/>
    </source>
</evidence>
<sequence length="678" mass="72685">MLRFGVLGPLEVMDHGREVRVGGPRHRAVLARLLIAAPRVVPVQWLIDDLWDDPPDGALGSVQTFVGALRKALEPDRPPRAASSLLVTQAPGYALRAPAVDAWDFAQGLEQGQRQLAAGQPLQAHDQLERALNRWRGPAYAEFGDQSWARAEAHRLDELRSLAVECRAGAALELGRAAALVPDLEAHVERYPLREDGWQLLALALYRTGRQGDALAALRRARQTLVEQLGVEPGDALRQLESDVLAHAGHLEKPVAREVSGSSLWRAAIRGQDPTSTGPDGRRQRLEALMGLVRALAVTGELAQARQYRGEAVRAAAELADPLLFAQVVGAFDVPAIWTANDDEELSGFLVESAERALAGLQAEDEEHLHERARLLVTIALERRADSGPRGMEAAHEAERLARDLDDPNLLALALNGRFMQTFARAGLAPERALIGHELLEIAAAQPAGLPTVEVLGHLILIQSYAALADLRAAERHALSADVLAEQYGIPLVGVFTTWFTALRTAVTGSAEDAREAYLTAAATLPGSGMPGLESGIVPLALLCLDRVHGGEGKGFQAEDFGPYQPWVGALLGDGPAPASSPRDLLLEARTCLQAVVALRDGDEPTMRRAYAQLLPAQDELAGAGSGMVYLGPVATYLGRLALGLGAIDRAEKHFARAEQLLARVLGGGPLDRRGKFA</sequence>
<dbReference type="SUPFAM" id="SSF48452">
    <property type="entry name" value="TPR-like"/>
    <property type="match status" value="1"/>
</dbReference>
<dbReference type="Gene3D" id="1.25.40.10">
    <property type="entry name" value="Tetratricopeptide repeat domain"/>
    <property type="match status" value="1"/>
</dbReference>
<dbReference type="Gene3D" id="1.10.10.10">
    <property type="entry name" value="Winged helix-like DNA-binding domain superfamily/Winged helix DNA-binding domain"/>
    <property type="match status" value="1"/>
</dbReference>
<gene>
    <name evidence="7" type="ORF">GCM10022223_26250</name>
</gene>
<evidence type="ECO:0000313" key="8">
    <source>
        <dbReference type="Proteomes" id="UP001501074"/>
    </source>
</evidence>
<dbReference type="SUPFAM" id="SSF46894">
    <property type="entry name" value="C-terminal effector domain of the bipartite response regulators"/>
    <property type="match status" value="1"/>
</dbReference>
<evidence type="ECO:0000256" key="5">
    <source>
        <dbReference type="PROSITE-ProRule" id="PRU01091"/>
    </source>
</evidence>
<dbReference type="SMART" id="SM00862">
    <property type="entry name" value="Trans_reg_C"/>
    <property type="match status" value="1"/>
</dbReference>
<comment type="similarity">
    <text evidence="1">Belongs to the AfsR/DnrI/RedD regulatory family.</text>
</comment>
<feature type="DNA-binding region" description="OmpR/PhoB-type" evidence="5">
    <location>
        <begin position="1"/>
        <end position="97"/>
    </location>
</feature>
<dbReference type="Proteomes" id="UP001501074">
    <property type="component" value="Unassembled WGS sequence"/>
</dbReference>
<dbReference type="InterPro" id="IPR011990">
    <property type="entry name" value="TPR-like_helical_dom_sf"/>
</dbReference>